<proteinExistence type="predicted"/>
<gene>
    <name evidence="1" type="ORF">ABID37_002385</name>
</gene>
<reference evidence="1 2" key="1">
    <citation type="submission" date="2024-06" db="EMBL/GenBank/DDBJ databases">
        <title>Genomic Encyclopedia of Type Strains, Phase IV (KMG-IV): sequencing the most valuable type-strain genomes for metagenomic binning, comparative biology and taxonomic classification.</title>
        <authorList>
            <person name="Goeker M."/>
        </authorList>
    </citation>
    <scope>NUCLEOTIDE SEQUENCE [LARGE SCALE GENOMIC DNA]</scope>
    <source>
        <strain evidence="1 2">DSM 27865</strain>
    </source>
</reference>
<evidence type="ECO:0000313" key="2">
    <source>
        <dbReference type="Proteomes" id="UP001549076"/>
    </source>
</evidence>
<dbReference type="Proteomes" id="UP001549076">
    <property type="component" value="Unassembled WGS sequence"/>
</dbReference>
<dbReference type="EMBL" id="JBEPML010000007">
    <property type="protein sequence ID" value="MET3792170.1"/>
    <property type="molecule type" value="Genomic_DNA"/>
</dbReference>
<keyword evidence="2" id="KW-1185">Reference proteome</keyword>
<name>A0ABV2MZE8_9HYPH</name>
<evidence type="ECO:0000313" key="1">
    <source>
        <dbReference type="EMBL" id="MET3792170.1"/>
    </source>
</evidence>
<sequence>MNDTSAPAPDRAARPTIAVKAAPRRYSLAALRNMVSAWRERTRFRRELKQKLEDDPYLIDDIGLTRRQAEEEIARLPFWQR</sequence>
<dbReference type="RefSeq" id="WP_354194918.1">
    <property type="nucleotide sequence ID" value="NZ_JBEPML010000007.1"/>
</dbReference>
<organism evidence="1 2">
    <name type="scientific">Aquamicrobium terrae</name>
    <dbReference type="NCBI Taxonomy" id="1324945"/>
    <lineage>
        <taxon>Bacteria</taxon>
        <taxon>Pseudomonadati</taxon>
        <taxon>Pseudomonadota</taxon>
        <taxon>Alphaproteobacteria</taxon>
        <taxon>Hyphomicrobiales</taxon>
        <taxon>Phyllobacteriaceae</taxon>
        <taxon>Aquamicrobium</taxon>
    </lineage>
</organism>
<protein>
    <submittedName>
        <fullName evidence="1">Uncharacterized protein YjiS (DUF1127 family)</fullName>
    </submittedName>
</protein>
<comment type="caution">
    <text evidence="1">The sequence shown here is derived from an EMBL/GenBank/DDBJ whole genome shotgun (WGS) entry which is preliminary data.</text>
</comment>
<accession>A0ABV2MZE8</accession>